<dbReference type="AlphaFoldDB" id="A0A0U3FPH9"/>
<dbReference type="STRING" id="940295.EYM_05225"/>
<accession>A0A0U3FPH9</accession>
<sequence length="271" mass="30228">MSDVKQLLIQWRELIDKKLEELIESDYEGKAIEVGKYILMDGKRLRGSLAIMVATALGGTVRDALPAALALEMVHAASLSIDDIIDEDEVRRGKPSAWIAYGVRNTVMVSNLLIPHAILLIKTYGIKAITKVVEVWKLISKGEIWDVYGPPSRSDVWSDYLKVVEAKTASLFALSTYLGALAAGREDLIDVSWNYGMYLGIAYQMADDLGDMDKDVGFSGTVFKEIVKKFGLEGVRKKIWEFVDRAEELGRIMGKPLDEFPRLSIALLLEK</sequence>
<dbReference type="GO" id="GO:0046872">
    <property type="term" value="F:metal ion binding"/>
    <property type="evidence" value="ECO:0007669"/>
    <property type="project" value="UniProtKB-KW"/>
</dbReference>
<comment type="cofactor">
    <cofactor evidence="1">
        <name>Mg(2+)</name>
        <dbReference type="ChEBI" id="CHEBI:18420"/>
    </cofactor>
</comment>
<evidence type="ECO:0000256" key="6">
    <source>
        <dbReference type="RuleBase" id="RU004466"/>
    </source>
</evidence>
<dbReference type="GO" id="GO:0008299">
    <property type="term" value="P:isoprenoid biosynthetic process"/>
    <property type="evidence" value="ECO:0007669"/>
    <property type="project" value="InterPro"/>
</dbReference>
<dbReference type="EMBL" id="CP006867">
    <property type="protein sequence ID" value="ALU11831.1"/>
    <property type="molecule type" value="Genomic_DNA"/>
</dbReference>
<dbReference type="PANTHER" id="PTHR12001:SF85">
    <property type="entry name" value="SHORT CHAIN ISOPRENYL DIPHOSPHATE SYNTHASE"/>
    <property type="match status" value="1"/>
</dbReference>
<protein>
    <submittedName>
        <fullName evidence="7">Geranylgeranyl pyrophosphate synthase</fullName>
    </submittedName>
</protein>
<dbReference type="GO" id="GO:0004659">
    <property type="term" value="F:prenyltransferase activity"/>
    <property type="evidence" value="ECO:0007669"/>
    <property type="project" value="InterPro"/>
</dbReference>
<evidence type="ECO:0000313" key="8">
    <source>
        <dbReference type="Proteomes" id="UP000060778"/>
    </source>
</evidence>
<reference evidence="7 8" key="1">
    <citation type="submission" date="2013-11" db="EMBL/GenBank/DDBJ databases">
        <title>Comparative genomics of Ignicoccus.</title>
        <authorList>
            <person name="Podar M."/>
        </authorList>
    </citation>
    <scope>NUCLEOTIDE SEQUENCE [LARGE SCALE GENOMIC DNA]</scope>
    <source>
        <strain evidence="7 8">DSM 13165</strain>
    </source>
</reference>
<evidence type="ECO:0000256" key="1">
    <source>
        <dbReference type="ARBA" id="ARBA00001946"/>
    </source>
</evidence>
<dbReference type="InterPro" id="IPR000092">
    <property type="entry name" value="Polyprenyl_synt"/>
</dbReference>
<dbReference type="PROSITE" id="PS00444">
    <property type="entry name" value="POLYPRENYL_SYNTHASE_2"/>
    <property type="match status" value="1"/>
</dbReference>
<name>A0A0U3FPH9_9CREN</name>
<dbReference type="KEGG" id="iis:EYM_05225"/>
<dbReference type="RefSeq" id="WP_075049970.1">
    <property type="nucleotide sequence ID" value="NZ_CP006867.1"/>
</dbReference>
<keyword evidence="3 6" id="KW-0808">Transferase</keyword>
<dbReference type="SUPFAM" id="SSF48576">
    <property type="entry name" value="Terpenoid synthases"/>
    <property type="match status" value="1"/>
</dbReference>
<organism evidence="7 8">
    <name type="scientific">Ignicoccus islandicus DSM 13165</name>
    <dbReference type="NCBI Taxonomy" id="940295"/>
    <lineage>
        <taxon>Archaea</taxon>
        <taxon>Thermoproteota</taxon>
        <taxon>Thermoprotei</taxon>
        <taxon>Desulfurococcales</taxon>
        <taxon>Desulfurococcaceae</taxon>
        <taxon>Ignicoccus</taxon>
    </lineage>
</organism>
<dbReference type="PANTHER" id="PTHR12001">
    <property type="entry name" value="GERANYLGERANYL PYROPHOSPHATE SYNTHASE"/>
    <property type="match status" value="1"/>
</dbReference>
<proteinExistence type="inferred from homology"/>
<keyword evidence="5" id="KW-0460">Magnesium</keyword>
<evidence type="ECO:0000256" key="3">
    <source>
        <dbReference type="ARBA" id="ARBA00022679"/>
    </source>
</evidence>
<keyword evidence="8" id="KW-1185">Reference proteome</keyword>
<dbReference type="GeneID" id="30680429"/>
<evidence type="ECO:0000256" key="4">
    <source>
        <dbReference type="ARBA" id="ARBA00022723"/>
    </source>
</evidence>
<dbReference type="Pfam" id="PF00348">
    <property type="entry name" value="polyprenyl_synt"/>
    <property type="match status" value="1"/>
</dbReference>
<evidence type="ECO:0000256" key="2">
    <source>
        <dbReference type="ARBA" id="ARBA00006706"/>
    </source>
</evidence>
<evidence type="ECO:0000313" key="7">
    <source>
        <dbReference type="EMBL" id="ALU11831.1"/>
    </source>
</evidence>
<dbReference type="InterPro" id="IPR033749">
    <property type="entry name" value="Polyprenyl_synt_CS"/>
</dbReference>
<dbReference type="Proteomes" id="UP000060778">
    <property type="component" value="Chromosome"/>
</dbReference>
<evidence type="ECO:0000256" key="5">
    <source>
        <dbReference type="ARBA" id="ARBA00022842"/>
    </source>
</evidence>
<dbReference type="OrthoDB" id="26738at2157"/>
<dbReference type="InterPro" id="IPR008949">
    <property type="entry name" value="Isoprenoid_synthase_dom_sf"/>
</dbReference>
<dbReference type="Gene3D" id="1.10.600.10">
    <property type="entry name" value="Farnesyl Diphosphate Synthase"/>
    <property type="match status" value="1"/>
</dbReference>
<keyword evidence="4" id="KW-0479">Metal-binding</keyword>
<comment type="similarity">
    <text evidence="2 6">Belongs to the FPP/GGPP synthase family.</text>
</comment>
<gene>
    <name evidence="7" type="ORF">EYM_05225</name>
</gene>
<dbReference type="SFLD" id="SFLDS00005">
    <property type="entry name" value="Isoprenoid_Synthase_Type_I"/>
    <property type="match status" value="1"/>
</dbReference>